<dbReference type="GO" id="GO:0045159">
    <property type="term" value="F:myosin II binding"/>
    <property type="evidence" value="ECO:0007669"/>
    <property type="project" value="TreeGrafter"/>
</dbReference>
<dbReference type="PANTHER" id="PTHR10241:SF27">
    <property type="entry name" value="TRANSDUCIN_WD40 REPEAT-LIKE SUPERFAMILY PROTEIN"/>
    <property type="match status" value="1"/>
</dbReference>
<keyword evidence="2" id="KW-1185">Reference proteome</keyword>
<accession>A0A843VCR0</accession>
<evidence type="ECO:0000313" key="1">
    <source>
        <dbReference type="EMBL" id="MQL92976.1"/>
    </source>
</evidence>
<reference evidence="1" key="1">
    <citation type="submission" date="2017-07" db="EMBL/GenBank/DDBJ databases">
        <title>Taro Niue Genome Assembly and Annotation.</title>
        <authorList>
            <person name="Atibalentja N."/>
            <person name="Keating K."/>
            <person name="Fields C.J."/>
        </authorList>
    </citation>
    <scope>NUCLEOTIDE SEQUENCE</scope>
    <source>
        <strain evidence="1">Niue_2</strain>
        <tissue evidence="1">Leaf</tissue>
    </source>
</reference>
<evidence type="ECO:0000313" key="2">
    <source>
        <dbReference type="Proteomes" id="UP000652761"/>
    </source>
</evidence>
<name>A0A843VCR0_COLES</name>
<dbReference type="GO" id="GO:0006887">
    <property type="term" value="P:exocytosis"/>
    <property type="evidence" value="ECO:0007669"/>
    <property type="project" value="TreeGrafter"/>
</dbReference>
<gene>
    <name evidence="1" type="ORF">Taro_025611</name>
</gene>
<dbReference type="OrthoDB" id="19944at2759"/>
<protein>
    <submittedName>
        <fullName evidence="1">Uncharacterized protein</fullName>
    </submittedName>
</protein>
<dbReference type="EMBL" id="NMUH01001505">
    <property type="protein sequence ID" value="MQL92976.1"/>
    <property type="molecule type" value="Genomic_DNA"/>
</dbReference>
<dbReference type="GO" id="GO:0006893">
    <property type="term" value="P:Golgi to plasma membrane transport"/>
    <property type="evidence" value="ECO:0007669"/>
    <property type="project" value="TreeGrafter"/>
</dbReference>
<dbReference type="Proteomes" id="UP000652761">
    <property type="component" value="Unassembled WGS sequence"/>
</dbReference>
<proteinExistence type="predicted"/>
<dbReference type="AlphaFoldDB" id="A0A843VCR0"/>
<dbReference type="PANTHER" id="PTHR10241">
    <property type="entry name" value="LETHAL 2 GIANT LARVAE PROTEIN"/>
    <property type="match status" value="1"/>
</dbReference>
<dbReference type="GO" id="GO:0005096">
    <property type="term" value="F:GTPase activator activity"/>
    <property type="evidence" value="ECO:0007669"/>
    <property type="project" value="TreeGrafter"/>
</dbReference>
<organism evidence="1 2">
    <name type="scientific">Colocasia esculenta</name>
    <name type="common">Wild taro</name>
    <name type="synonym">Arum esculentum</name>
    <dbReference type="NCBI Taxonomy" id="4460"/>
    <lineage>
        <taxon>Eukaryota</taxon>
        <taxon>Viridiplantae</taxon>
        <taxon>Streptophyta</taxon>
        <taxon>Embryophyta</taxon>
        <taxon>Tracheophyta</taxon>
        <taxon>Spermatophyta</taxon>
        <taxon>Magnoliopsida</taxon>
        <taxon>Liliopsida</taxon>
        <taxon>Araceae</taxon>
        <taxon>Aroideae</taxon>
        <taxon>Colocasieae</taxon>
        <taxon>Colocasia</taxon>
    </lineage>
</organism>
<dbReference type="GO" id="GO:0005737">
    <property type="term" value="C:cytoplasm"/>
    <property type="evidence" value="ECO:0007669"/>
    <property type="project" value="TreeGrafter"/>
</dbReference>
<dbReference type="GO" id="GO:0019905">
    <property type="term" value="F:syntaxin binding"/>
    <property type="evidence" value="ECO:0007669"/>
    <property type="project" value="TreeGrafter"/>
</dbReference>
<comment type="caution">
    <text evidence="1">The sequence shown here is derived from an EMBL/GenBank/DDBJ whole genome shotgun (WGS) entry which is preliminary data.</text>
</comment>
<dbReference type="GO" id="GO:0005886">
    <property type="term" value="C:plasma membrane"/>
    <property type="evidence" value="ECO:0007669"/>
    <property type="project" value="TreeGrafter"/>
</dbReference>
<sequence>MSLVRREEAIPVSVGNFPWPLAEDQGGYPASVGVASEKGEIPAGAFGREVFMTVGLSAEKRPAAASGGLRAEDIDPRLVFHYGVPAGSNSLAYDPIQKIIAIATTDGRIKLFGTGNTQALLESVDATPSKFLQHAIFLH</sequence>